<keyword evidence="2" id="KW-0472">Membrane</keyword>
<feature type="compositionally biased region" description="Gly residues" evidence="1">
    <location>
        <begin position="161"/>
        <end position="172"/>
    </location>
</feature>
<evidence type="ECO:0000256" key="1">
    <source>
        <dbReference type="SAM" id="MobiDB-lite"/>
    </source>
</evidence>
<dbReference type="EMBL" id="BPLR01007679">
    <property type="protein sequence ID" value="GIY18811.1"/>
    <property type="molecule type" value="Genomic_DNA"/>
</dbReference>
<feature type="compositionally biased region" description="Basic and acidic residues" evidence="1">
    <location>
        <begin position="144"/>
        <end position="160"/>
    </location>
</feature>
<dbReference type="Proteomes" id="UP001054945">
    <property type="component" value="Unassembled WGS sequence"/>
</dbReference>
<sequence length="251" mass="28676">MPPSKLWREADRVIPQVKTSSQSASGIRRGGIMSPGWYPRSKTALLSPINMFPSFFLGAMLYCYYFFTVCDIASSEKRRDIGRCRGKRYRRWDGKELNDKYSNVIKFPFGKFEKQILLHRRARTRNKAEKKLSWVKKNHQQQHASERNDFPTCTKGDKGGRSGASRGGGGGDPSFSHPLNSEKSGLMAFDLHDMPTMHGSQHGDLNQDYQILEGWILMVAFNSDFTPVLFSFNLRLMKHKSFAIERNGKKA</sequence>
<gene>
    <name evidence="3" type="ORF">CEXT_586351</name>
</gene>
<dbReference type="AlphaFoldDB" id="A0AAV4RCY7"/>
<protein>
    <submittedName>
        <fullName evidence="3">Uncharacterized protein</fullName>
    </submittedName>
</protein>
<keyword evidence="4" id="KW-1185">Reference proteome</keyword>
<organism evidence="3 4">
    <name type="scientific">Caerostris extrusa</name>
    <name type="common">Bark spider</name>
    <name type="synonym">Caerostris bankana</name>
    <dbReference type="NCBI Taxonomy" id="172846"/>
    <lineage>
        <taxon>Eukaryota</taxon>
        <taxon>Metazoa</taxon>
        <taxon>Ecdysozoa</taxon>
        <taxon>Arthropoda</taxon>
        <taxon>Chelicerata</taxon>
        <taxon>Arachnida</taxon>
        <taxon>Araneae</taxon>
        <taxon>Araneomorphae</taxon>
        <taxon>Entelegynae</taxon>
        <taxon>Araneoidea</taxon>
        <taxon>Araneidae</taxon>
        <taxon>Caerostris</taxon>
    </lineage>
</organism>
<keyword evidence="2" id="KW-1133">Transmembrane helix</keyword>
<evidence type="ECO:0000256" key="2">
    <source>
        <dbReference type="SAM" id="Phobius"/>
    </source>
</evidence>
<proteinExistence type="predicted"/>
<evidence type="ECO:0000313" key="4">
    <source>
        <dbReference type="Proteomes" id="UP001054945"/>
    </source>
</evidence>
<comment type="caution">
    <text evidence="3">The sequence shown here is derived from an EMBL/GenBank/DDBJ whole genome shotgun (WGS) entry which is preliminary data.</text>
</comment>
<name>A0AAV4RCY7_CAEEX</name>
<feature type="transmembrane region" description="Helical" evidence="2">
    <location>
        <begin position="51"/>
        <end position="73"/>
    </location>
</feature>
<reference evidence="3 4" key="1">
    <citation type="submission" date="2021-06" db="EMBL/GenBank/DDBJ databases">
        <title>Caerostris extrusa draft genome.</title>
        <authorList>
            <person name="Kono N."/>
            <person name="Arakawa K."/>
        </authorList>
    </citation>
    <scope>NUCLEOTIDE SEQUENCE [LARGE SCALE GENOMIC DNA]</scope>
</reference>
<evidence type="ECO:0000313" key="3">
    <source>
        <dbReference type="EMBL" id="GIY18811.1"/>
    </source>
</evidence>
<feature type="region of interest" description="Disordered" evidence="1">
    <location>
        <begin position="128"/>
        <end position="179"/>
    </location>
</feature>
<accession>A0AAV4RCY7</accession>
<keyword evidence="2" id="KW-0812">Transmembrane</keyword>